<dbReference type="Pfam" id="PF13627">
    <property type="entry name" value="LptM_cons"/>
    <property type="match status" value="1"/>
</dbReference>
<dbReference type="GO" id="GO:0009279">
    <property type="term" value="C:cell outer membrane"/>
    <property type="evidence" value="ECO:0007669"/>
    <property type="project" value="UniProtKB-SubCell"/>
</dbReference>
<keyword evidence="2 8" id="KW-0732">Signal</keyword>
<keyword evidence="6" id="KW-0449">Lipoprotein</keyword>
<evidence type="ECO:0000256" key="5">
    <source>
        <dbReference type="ARBA" id="ARBA00023237"/>
    </source>
</evidence>
<evidence type="ECO:0000256" key="3">
    <source>
        <dbReference type="ARBA" id="ARBA00023136"/>
    </source>
</evidence>
<accession>A0A918U999</accession>
<comment type="caution">
    <text evidence="9">The sequence shown here is derived from an EMBL/GenBank/DDBJ whole genome shotgun (WGS) entry which is preliminary data.</text>
</comment>
<reference evidence="9" key="1">
    <citation type="journal article" date="2014" name="Int. J. Syst. Evol. Microbiol.">
        <title>Complete genome sequence of Corynebacterium casei LMG S-19264T (=DSM 44701T), isolated from a smear-ripened cheese.</title>
        <authorList>
            <consortium name="US DOE Joint Genome Institute (JGI-PGF)"/>
            <person name="Walter F."/>
            <person name="Albersmeier A."/>
            <person name="Kalinowski J."/>
            <person name="Ruckert C."/>
        </authorList>
    </citation>
    <scope>NUCLEOTIDE SEQUENCE</scope>
    <source>
        <strain evidence="9">KCTC 32182</strain>
    </source>
</reference>
<evidence type="ECO:0000313" key="9">
    <source>
        <dbReference type="EMBL" id="GGY12352.1"/>
    </source>
</evidence>
<reference evidence="9" key="2">
    <citation type="submission" date="2020-09" db="EMBL/GenBank/DDBJ databases">
        <authorList>
            <person name="Sun Q."/>
            <person name="Kim S."/>
        </authorList>
    </citation>
    <scope>NUCLEOTIDE SEQUENCE</scope>
    <source>
        <strain evidence="9">KCTC 32182</strain>
    </source>
</reference>
<evidence type="ECO:0000256" key="8">
    <source>
        <dbReference type="SAM" id="SignalP"/>
    </source>
</evidence>
<feature type="compositionally biased region" description="Low complexity" evidence="7">
    <location>
        <begin position="35"/>
        <end position="48"/>
    </location>
</feature>
<dbReference type="Proteomes" id="UP000645257">
    <property type="component" value="Unassembled WGS sequence"/>
</dbReference>
<sequence length="54" mass="5476">MRTLFALLFTLAALTACGYKGPLYLPAQTDAKPAAAKPAPATASQPKADASGVK</sequence>
<comment type="subcellular location">
    <subcellularLocation>
        <location evidence="1">Cell outer membrane</location>
        <topology evidence="1">Lipid-anchor</topology>
    </subcellularLocation>
</comment>
<evidence type="ECO:0000256" key="7">
    <source>
        <dbReference type="SAM" id="MobiDB-lite"/>
    </source>
</evidence>
<dbReference type="InterPro" id="IPR032831">
    <property type="entry name" value="LptM_cons"/>
</dbReference>
<feature type="signal peptide" evidence="8">
    <location>
        <begin position="1"/>
        <end position="18"/>
    </location>
</feature>
<gene>
    <name evidence="9" type="ORF">GCM10011289_14360</name>
</gene>
<evidence type="ECO:0008006" key="11">
    <source>
        <dbReference type="Google" id="ProtNLM"/>
    </source>
</evidence>
<evidence type="ECO:0000256" key="2">
    <source>
        <dbReference type="ARBA" id="ARBA00022729"/>
    </source>
</evidence>
<dbReference type="RefSeq" id="WP_189532752.1">
    <property type="nucleotide sequence ID" value="NZ_BMYX01000006.1"/>
</dbReference>
<dbReference type="EMBL" id="BMYX01000006">
    <property type="protein sequence ID" value="GGY12352.1"/>
    <property type="molecule type" value="Genomic_DNA"/>
</dbReference>
<proteinExistence type="predicted"/>
<keyword evidence="5" id="KW-0998">Cell outer membrane</keyword>
<evidence type="ECO:0000256" key="4">
    <source>
        <dbReference type="ARBA" id="ARBA00023139"/>
    </source>
</evidence>
<protein>
    <recommendedName>
        <fullName evidence="11">Lipoprotein</fullName>
    </recommendedName>
</protein>
<keyword evidence="4" id="KW-0564">Palmitate</keyword>
<keyword evidence="10" id="KW-1185">Reference proteome</keyword>
<name>A0A918U999_9NEIS</name>
<dbReference type="AlphaFoldDB" id="A0A918U999"/>
<organism evidence="9 10">
    <name type="scientific">Paludibacterium paludis</name>
    <dbReference type="NCBI Taxonomy" id="1225769"/>
    <lineage>
        <taxon>Bacteria</taxon>
        <taxon>Pseudomonadati</taxon>
        <taxon>Pseudomonadota</taxon>
        <taxon>Betaproteobacteria</taxon>
        <taxon>Neisseriales</taxon>
        <taxon>Chromobacteriaceae</taxon>
        <taxon>Paludibacterium</taxon>
    </lineage>
</organism>
<feature type="region of interest" description="Disordered" evidence="7">
    <location>
        <begin position="35"/>
        <end position="54"/>
    </location>
</feature>
<feature type="chain" id="PRO_5036765468" description="Lipoprotein" evidence="8">
    <location>
        <begin position="19"/>
        <end position="54"/>
    </location>
</feature>
<evidence type="ECO:0000313" key="10">
    <source>
        <dbReference type="Proteomes" id="UP000645257"/>
    </source>
</evidence>
<evidence type="ECO:0000256" key="6">
    <source>
        <dbReference type="ARBA" id="ARBA00023288"/>
    </source>
</evidence>
<evidence type="ECO:0000256" key="1">
    <source>
        <dbReference type="ARBA" id="ARBA00004459"/>
    </source>
</evidence>
<keyword evidence="3" id="KW-0472">Membrane</keyword>
<dbReference type="NCBIfam" id="NF047847">
    <property type="entry name" value="SS_mature_LptM"/>
    <property type="match status" value="1"/>
</dbReference>
<dbReference type="PROSITE" id="PS51257">
    <property type="entry name" value="PROKAR_LIPOPROTEIN"/>
    <property type="match status" value="1"/>
</dbReference>